<keyword evidence="2 8" id="KW-0963">Cytoplasm</keyword>
<feature type="binding site" evidence="8">
    <location>
        <begin position="211"/>
        <end position="215"/>
    </location>
    <ligand>
        <name>substrate</name>
    </ligand>
</feature>
<dbReference type="Pfam" id="PF03129">
    <property type="entry name" value="HGTP_anticodon"/>
    <property type="match status" value="1"/>
</dbReference>
<dbReference type="InterPro" id="IPR004154">
    <property type="entry name" value="Anticodon-bd"/>
</dbReference>
<dbReference type="GO" id="GO:1990742">
    <property type="term" value="C:microvesicle"/>
    <property type="evidence" value="ECO:0007669"/>
    <property type="project" value="UniProtKB-ARBA"/>
</dbReference>
<name>A0A1J4UE52_9BACT</name>
<comment type="subcellular location">
    <subcellularLocation>
        <location evidence="8">Cytoplasm</location>
    </subcellularLocation>
</comment>
<proteinExistence type="inferred from homology"/>
<dbReference type="GO" id="GO:0070062">
    <property type="term" value="C:extracellular exosome"/>
    <property type="evidence" value="ECO:0007669"/>
    <property type="project" value="UniProtKB-ARBA"/>
</dbReference>
<dbReference type="CDD" id="cd00858">
    <property type="entry name" value="GlyRS_anticodon"/>
    <property type="match status" value="1"/>
</dbReference>
<dbReference type="InterPro" id="IPR027031">
    <property type="entry name" value="Gly-tRNA_synthase/POLG2"/>
</dbReference>
<evidence type="ECO:0000256" key="2">
    <source>
        <dbReference type="ARBA" id="ARBA00022490"/>
    </source>
</evidence>
<evidence type="ECO:0000256" key="3">
    <source>
        <dbReference type="ARBA" id="ARBA00022598"/>
    </source>
</evidence>
<evidence type="ECO:0000256" key="1">
    <source>
        <dbReference type="ARBA" id="ARBA00008226"/>
    </source>
</evidence>
<dbReference type="GO" id="GO:0006426">
    <property type="term" value="P:glycyl-tRNA aminoacylation"/>
    <property type="evidence" value="ECO:0007669"/>
    <property type="project" value="UniProtKB-UniRule"/>
</dbReference>
<dbReference type="EC" id="6.1.1.14" evidence="8"/>
<dbReference type="SUPFAM" id="SSF55681">
    <property type="entry name" value="Class II aaRS and biotin synthetases"/>
    <property type="match status" value="1"/>
</dbReference>
<evidence type="ECO:0000313" key="11">
    <source>
        <dbReference type="Proteomes" id="UP000181941"/>
    </source>
</evidence>
<dbReference type="PANTHER" id="PTHR10745:SF8">
    <property type="entry name" value="DNA POLYMERASE SUBUNIT GAMMA-2, MITOCHONDRIAL"/>
    <property type="match status" value="1"/>
</dbReference>
<protein>
    <recommendedName>
        <fullName evidence="8">Glycine--tRNA ligase</fullName>
        <ecNumber evidence="8">6.1.1.14</ecNumber>
    </recommendedName>
    <alternativeName>
        <fullName evidence="8">Glycyl-tRNA synthetase</fullName>
        <shortName evidence="8">GlyRS</shortName>
    </alternativeName>
</protein>
<dbReference type="GO" id="GO:0004820">
    <property type="term" value="F:glycine-tRNA ligase activity"/>
    <property type="evidence" value="ECO:0007669"/>
    <property type="project" value="UniProtKB-UniRule"/>
</dbReference>
<feature type="binding site" evidence="8">
    <location>
        <begin position="318"/>
        <end position="322"/>
    </location>
    <ligand>
        <name>substrate</name>
    </ligand>
</feature>
<dbReference type="Gene3D" id="3.40.50.800">
    <property type="entry name" value="Anticodon-binding domain"/>
    <property type="match status" value="1"/>
</dbReference>
<dbReference type="GO" id="GO:0005737">
    <property type="term" value="C:cytoplasm"/>
    <property type="evidence" value="ECO:0007669"/>
    <property type="project" value="UniProtKB-SubCell"/>
</dbReference>
<dbReference type="InterPro" id="IPR002314">
    <property type="entry name" value="aa-tRNA-synt_IIb"/>
</dbReference>
<dbReference type="STRING" id="1805238.AUJ23_00230"/>
<dbReference type="FunFam" id="3.40.50.800:FF:000002">
    <property type="entry name" value="Glycine--tRNA ligase"/>
    <property type="match status" value="1"/>
</dbReference>
<comment type="catalytic activity">
    <reaction evidence="8">
        <text>tRNA(Gly) + glycine + ATP = glycyl-tRNA(Gly) + AMP + diphosphate</text>
        <dbReference type="Rhea" id="RHEA:16013"/>
        <dbReference type="Rhea" id="RHEA-COMP:9664"/>
        <dbReference type="Rhea" id="RHEA-COMP:9683"/>
        <dbReference type="ChEBI" id="CHEBI:30616"/>
        <dbReference type="ChEBI" id="CHEBI:33019"/>
        <dbReference type="ChEBI" id="CHEBI:57305"/>
        <dbReference type="ChEBI" id="CHEBI:78442"/>
        <dbReference type="ChEBI" id="CHEBI:78522"/>
        <dbReference type="ChEBI" id="CHEBI:456215"/>
        <dbReference type="EC" id="6.1.1.14"/>
    </reaction>
</comment>
<dbReference type="Pfam" id="PF00587">
    <property type="entry name" value="tRNA-synt_2b"/>
    <property type="match status" value="1"/>
</dbReference>
<dbReference type="PRINTS" id="PR01043">
    <property type="entry name" value="TRNASYNTHGLY"/>
</dbReference>
<dbReference type="InterPro" id="IPR002315">
    <property type="entry name" value="tRNA-synt_gly"/>
</dbReference>
<keyword evidence="4 8" id="KW-0547">Nucleotide-binding</keyword>
<dbReference type="EMBL" id="MNVC01000003">
    <property type="protein sequence ID" value="OIO20495.1"/>
    <property type="molecule type" value="Genomic_DNA"/>
</dbReference>
<accession>A0A1J4UE52</accession>
<dbReference type="GO" id="GO:0015966">
    <property type="term" value="P:diadenosine tetraphosphate biosynthetic process"/>
    <property type="evidence" value="ECO:0007669"/>
    <property type="project" value="UniProtKB-ARBA"/>
</dbReference>
<comment type="subunit">
    <text evidence="8">Homodimer.</text>
</comment>
<dbReference type="InterPro" id="IPR036621">
    <property type="entry name" value="Anticodon-bd_dom_sf"/>
</dbReference>
<evidence type="ECO:0000259" key="9">
    <source>
        <dbReference type="PROSITE" id="PS50862"/>
    </source>
</evidence>
<comment type="function">
    <text evidence="8">Catalyzes the attachment of glycine to tRNA(Gly).</text>
</comment>
<dbReference type="GO" id="GO:0004081">
    <property type="term" value="F:bis(5'-nucleosyl)-tetraphosphatase (asymmetrical) activity"/>
    <property type="evidence" value="ECO:0007669"/>
    <property type="project" value="UniProtKB-ARBA"/>
</dbReference>
<dbReference type="SUPFAM" id="SSF52954">
    <property type="entry name" value="Class II aaRS ABD-related"/>
    <property type="match status" value="1"/>
</dbReference>
<feature type="binding site" evidence="8">
    <location>
        <begin position="278"/>
        <end position="279"/>
    </location>
    <ligand>
        <name>ATP</name>
        <dbReference type="ChEBI" id="CHEBI:30616"/>
    </ligand>
</feature>
<evidence type="ECO:0000256" key="6">
    <source>
        <dbReference type="ARBA" id="ARBA00022917"/>
    </source>
</evidence>
<reference evidence="10 11" key="1">
    <citation type="journal article" date="2016" name="Environ. Microbiol.">
        <title>Genomic resolution of a cold subsurface aquifer community provides metabolic insights for novel microbes adapted to high CO concentrations.</title>
        <authorList>
            <person name="Probst A.J."/>
            <person name="Castelle C.J."/>
            <person name="Singh A."/>
            <person name="Brown C.T."/>
            <person name="Anantharaman K."/>
            <person name="Sharon I."/>
            <person name="Hug L.A."/>
            <person name="Burstein D."/>
            <person name="Emerson J.B."/>
            <person name="Thomas B.C."/>
            <person name="Banfield J.F."/>
        </authorList>
    </citation>
    <scope>NUCLEOTIDE SEQUENCE [LARGE SCALE GENOMIC DNA]</scope>
    <source>
        <strain evidence="10">CG1_02_32_51</strain>
    </source>
</reference>
<dbReference type="Gene3D" id="3.30.930.10">
    <property type="entry name" value="Bira Bifunctional Protein, Domain 2"/>
    <property type="match status" value="1"/>
</dbReference>
<keyword evidence="3 8" id="KW-0436">Ligase</keyword>
<keyword evidence="6 8" id="KW-0648">Protein biosynthesis</keyword>
<dbReference type="InterPro" id="IPR045864">
    <property type="entry name" value="aa-tRNA-synth_II/BPL/LPL"/>
</dbReference>
<comment type="caution">
    <text evidence="10">The sequence shown here is derived from an EMBL/GenBank/DDBJ whole genome shotgun (WGS) entry which is preliminary data.</text>
</comment>
<dbReference type="Proteomes" id="UP000181941">
    <property type="component" value="Unassembled WGS sequence"/>
</dbReference>
<evidence type="ECO:0000313" key="10">
    <source>
        <dbReference type="EMBL" id="OIO20495.1"/>
    </source>
</evidence>
<dbReference type="CDD" id="cd00774">
    <property type="entry name" value="GlyRS-like_core"/>
    <property type="match status" value="1"/>
</dbReference>
<feature type="binding site" evidence="8">
    <location>
        <begin position="322"/>
        <end position="325"/>
    </location>
    <ligand>
        <name>ATP</name>
        <dbReference type="ChEBI" id="CHEBI:30616"/>
    </ligand>
</feature>
<keyword evidence="7 8" id="KW-0030">Aminoacyl-tRNA synthetase</keyword>
<dbReference type="AlphaFoldDB" id="A0A1J4UE52"/>
<evidence type="ECO:0000256" key="5">
    <source>
        <dbReference type="ARBA" id="ARBA00022840"/>
    </source>
</evidence>
<organism evidence="10 11">
    <name type="scientific">Candidatus Magasanikbacteria bacterium CG1_02_32_51</name>
    <dbReference type="NCBI Taxonomy" id="1805238"/>
    <lineage>
        <taxon>Bacteria</taxon>
        <taxon>Candidatus Magasanikiibacteriota</taxon>
    </lineage>
</organism>
<dbReference type="InterPro" id="IPR022961">
    <property type="entry name" value="Gly_tRNA_ligase_bac"/>
</dbReference>
<dbReference type="InterPro" id="IPR006195">
    <property type="entry name" value="aa-tRNA-synth_II"/>
</dbReference>
<dbReference type="InterPro" id="IPR033731">
    <property type="entry name" value="GlyRS-like_core"/>
</dbReference>
<dbReference type="GO" id="GO:0005524">
    <property type="term" value="F:ATP binding"/>
    <property type="evidence" value="ECO:0007669"/>
    <property type="project" value="UniProtKB-UniRule"/>
</dbReference>
<feature type="binding site" evidence="8">
    <location>
        <position position="164"/>
    </location>
    <ligand>
        <name>substrate</name>
    </ligand>
</feature>
<feature type="binding site" evidence="8">
    <location>
        <position position="97"/>
    </location>
    <ligand>
        <name>substrate</name>
    </ligand>
</feature>
<dbReference type="PROSITE" id="PS50862">
    <property type="entry name" value="AA_TRNA_LIGASE_II"/>
    <property type="match status" value="1"/>
</dbReference>
<dbReference type="NCBIfam" id="TIGR00389">
    <property type="entry name" value="glyS_dimeric"/>
    <property type="match status" value="1"/>
</dbReference>
<gene>
    <name evidence="8" type="primary">glyQS</name>
    <name evidence="10" type="ORF">AUJ23_00230</name>
</gene>
<dbReference type="HAMAP" id="MF_00253_B">
    <property type="entry name" value="Gly_tRNA_synth_B"/>
    <property type="match status" value="1"/>
</dbReference>
<dbReference type="PANTHER" id="PTHR10745">
    <property type="entry name" value="GLYCYL-TRNA SYNTHETASE/DNA POLYMERASE SUBUNIT GAMMA-2"/>
    <property type="match status" value="1"/>
</dbReference>
<sequence>MKSLESIVNFAKQKGFIFQSSEIYEGLSAVYDFGPLGILLKNNLQALWWKEMVQRHNNIYGLDAAILMHSKVWEASGHVASFSDPLVDCKECKMRHRADQLLENVGVQADEKMGVEILNKLLQENHVVCSNCQGELTSARDFNLMLETYLSKTDDSSKVYLRPETAQGIYVNFKNVQASTRAKVPFGIAQVGKAFRNEITTKQFIFRTKEFSQMEMQYFVKPENSEKIYEDWKTLRLNWWQSLGLKAENLRYHEHEKLAHYAKAAYDIEYQFPWGWKEIEGLHNRGNFDLTQHEKFSGKNLKYRDPETNEEYVPYIIEASSGLDRNVFTLLVDAYEELDARSGEEDAKHEKEIVLRLHKSLAPIKMAILPLSKKEPLQNMSNEIQNTLSKNYMTQYDETGSIGKRYRRQDEIGTPYCITIDFESLEDKKVTVRDRDTMAQDRIAIEDLEKYFVERF</sequence>
<feature type="domain" description="Aminoacyl-transfer RNA synthetases class-II family profile" evidence="9">
    <location>
        <begin position="5"/>
        <end position="370"/>
    </location>
</feature>
<evidence type="ECO:0000256" key="4">
    <source>
        <dbReference type="ARBA" id="ARBA00022741"/>
    </source>
</evidence>
<feature type="binding site" evidence="8">
    <location>
        <begin position="206"/>
        <end position="211"/>
    </location>
    <ligand>
        <name>ATP</name>
        <dbReference type="ChEBI" id="CHEBI:30616"/>
    </ligand>
</feature>
<keyword evidence="5 8" id="KW-0067">ATP-binding</keyword>
<feature type="binding site" evidence="8">
    <location>
        <begin position="196"/>
        <end position="198"/>
    </location>
    <ligand>
        <name>ATP</name>
        <dbReference type="ChEBI" id="CHEBI:30616"/>
    </ligand>
</feature>
<evidence type="ECO:0000256" key="8">
    <source>
        <dbReference type="HAMAP-Rule" id="MF_00253"/>
    </source>
</evidence>
<evidence type="ECO:0000256" key="7">
    <source>
        <dbReference type="ARBA" id="ARBA00023146"/>
    </source>
</evidence>
<dbReference type="NCBIfam" id="NF003211">
    <property type="entry name" value="PRK04173.1"/>
    <property type="match status" value="1"/>
</dbReference>
<comment type="similarity">
    <text evidence="1 8">Belongs to the class-II aminoacyl-tRNA synthetase family.</text>
</comment>